<dbReference type="Pfam" id="PF24517">
    <property type="entry name" value="CBM96"/>
    <property type="match status" value="1"/>
</dbReference>
<dbReference type="EMBL" id="JAPDDR010000024">
    <property type="protein sequence ID" value="MCW1917020.1"/>
    <property type="molecule type" value="Genomic_DNA"/>
</dbReference>
<evidence type="ECO:0000256" key="4">
    <source>
        <dbReference type="SAM" id="SignalP"/>
    </source>
</evidence>
<evidence type="ECO:0000256" key="2">
    <source>
        <dbReference type="ARBA" id="ARBA00022525"/>
    </source>
</evidence>
<name>A0ABT3GB11_9BACT</name>
<evidence type="ECO:0000259" key="5">
    <source>
        <dbReference type="Pfam" id="PF24517"/>
    </source>
</evidence>
<keyword evidence="3 4" id="KW-0732">Signal</keyword>
<feature type="signal peptide" evidence="4">
    <location>
        <begin position="1"/>
        <end position="16"/>
    </location>
</feature>
<accession>A0ABT3GB11</accession>
<sequence length="266" mass="28414">MKAILLLFASAVLAVAETVTFTPSLDSDVYAYFDAPSFTPDSLNVGAHPTQAHSHHSLVQFNISTLAIPAAEIGTAKLRLFSLIPNSSNGGGLRGGNVSVHRQGQAWSLSPTLRWNHIKPQELAGTITMTAASTEVWVEVDVTTLVKQWAAGTVPNYGFVLKPESETLEPLLNVEFASMELTSFKPQLVITRSTAPVPNPVLSIAKQGNQITLAWPVTGSTGWTLQEADNLSGPWTASTATPASSAGVWQVSATAGSRKFFRLYKP</sequence>
<evidence type="ECO:0000256" key="1">
    <source>
        <dbReference type="ARBA" id="ARBA00004613"/>
    </source>
</evidence>
<keyword evidence="7" id="KW-1185">Reference proteome</keyword>
<dbReference type="InterPro" id="IPR055372">
    <property type="entry name" value="CBM96"/>
</dbReference>
<comment type="subcellular location">
    <subcellularLocation>
        <location evidence="1">Secreted</location>
    </subcellularLocation>
</comment>
<evidence type="ECO:0000256" key="3">
    <source>
        <dbReference type="ARBA" id="ARBA00022729"/>
    </source>
</evidence>
<dbReference type="NCBIfam" id="NF033679">
    <property type="entry name" value="DNRLRE_dom"/>
    <property type="match status" value="1"/>
</dbReference>
<proteinExistence type="predicted"/>
<feature type="chain" id="PRO_5046468091" evidence="4">
    <location>
        <begin position="17"/>
        <end position="266"/>
    </location>
</feature>
<feature type="domain" description="Carbohydrate-binding module family 96" evidence="5">
    <location>
        <begin position="18"/>
        <end position="191"/>
    </location>
</feature>
<comment type="caution">
    <text evidence="6">The sequence shown here is derived from an EMBL/GenBank/DDBJ whole genome shotgun (WGS) entry which is preliminary data.</text>
</comment>
<dbReference type="RefSeq" id="WP_264516640.1">
    <property type="nucleotide sequence ID" value="NZ_JAPDDR010000024.1"/>
</dbReference>
<evidence type="ECO:0000313" key="6">
    <source>
        <dbReference type="EMBL" id="MCW1917020.1"/>
    </source>
</evidence>
<evidence type="ECO:0000313" key="7">
    <source>
        <dbReference type="Proteomes" id="UP001165653"/>
    </source>
</evidence>
<reference evidence="6" key="1">
    <citation type="submission" date="2022-10" db="EMBL/GenBank/DDBJ databases">
        <title>Luteolibacter sp. GHJ8, whole genome shotgun sequencing project.</title>
        <authorList>
            <person name="Zhao G."/>
            <person name="Shen L."/>
        </authorList>
    </citation>
    <scope>NUCLEOTIDE SEQUENCE</scope>
    <source>
        <strain evidence="6">GHJ8</strain>
    </source>
</reference>
<dbReference type="Gene3D" id="2.60.120.970">
    <property type="match status" value="1"/>
</dbReference>
<keyword evidence="2" id="KW-0964">Secreted</keyword>
<dbReference type="Proteomes" id="UP001165653">
    <property type="component" value="Unassembled WGS sequence"/>
</dbReference>
<gene>
    <name evidence="6" type="ORF">OJ996_25750</name>
</gene>
<protein>
    <submittedName>
        <fullName evidence="6">DNRLRE domain-containing protein</fullName>
    </submittedName>
</protein>
<organism evidence="6 7">
    <name type="scientific">Luteolibacter rhizosphaerae</name>
    <dbReference type="NCBI Taxonomy" id="2989719"/>
    <lineage>
        <taxon>Bacteria</taxon>
        <taxon>Pseudomonadati</taxon>
        <taxon>Verrucomicrobiota</taxon>
        <taxon>Verrucomicrobiia</taxon>
        <taxon>Verrucomicrobiales</taxon>
        <taxon>Verrucomicrobiaceae</taxon>
        <taxon>Luteolibacter</taxon>
    </lineage>
</organism>